<feature type="compositionally biased region" description="Basic and acidic residues" evidence="1">
    <location>
        <begin position="283"/>
        <end position="293"/>
    </location>
</feature>
<evidence type="ECO:0000313" key="2">
    <source>
        <dbReference type="EMBL" id="QJA84088.1"/>
    </source>
</evidence>
<dbReference type="PRINTS" id="PR01217">
    <property type="entry name" value="PRICHEXTENSN"/>
</dbReference>
<name>A0A6M3KS41_9ZZZZ</name>
<reference evidence="2" key="1">
    <citation type="submission" date="2020-03" db="EMBL/GenBank/DDBJ databases">
        <title>The deep terrestrial virosphere.</title>
        <authorList>
            <person name="Holmfeldt K."/>
            <person name="Nilsson E."/>
            <person name="Simone D."/>
            <person name="Lopez-Fernandez M."/>
            <person name="Wu X."/>
            <person name="de Brujin I."/>
            <person name="Lundin D."/>
            <person name="Andersson A."/>
            <person name="Bertilsson S."/>
            <person name="Dopson M."/>
        </authorList>
    </citation>
    <scope>NUCLEOTIDE SEQUENCE</scope>
    <source>
        <strain evidence="2">MM415A00229</strain>
        <strain evidence="3">MM415B02125</strain>
    </source>
</reference>
<protein>
    <submittedName>
        <fullName evidence="2">Uncharacterized protein</fullName>
    </submittedName>
</protein>
<gene>
    <name evidence="2" type="ORF">MM415A00229_0036</name>
    <name evidence="3" type="ORF">MM415B02125_0009</name>
</gene>
<accession>A0A6M3KS41</accession>
<evidence type="ECO:0000256" key="1">
    <source>
        <dbReference type="SAM" id="MobiDB-lite"/>
    </source>
</evidence>
<dbReference type="EMBL" id="MT142523">
    <property type="protein sequence ID" value="QJA84088.1"/>
    <property type="molecule type" value="Genomic_DNA"/>
</dbReference>
<feature type="compositionally biased region" description="Low complexity" evidence="1">
    <location>
        <begin position="255"/>
        <end position="264"/>
    </location>
</feature>
<sequence>MKISPSIWVFRSPDQNPQLGSAPDSTVIDFGAPLNLTPPGDQPPVPPEQVPAPAPEPTTEPTSAPASEPAPTPEPAPKPTGEPAPPAPAPDSEEARVEATMKALESLSAEYMRGYQQTQPEAVPIPVPAPAPAPAPVPAPASAPQTDFLKNLPEDADLSDRQTLNTILNHVYSAGMQAVQDTQRNIPTIVMQQARQIVALEMASQEFYRENPDFNRFKPYVGAVVSKIASEHPNYNLQQLFQETETTIRKQYNLPKPGKNNKPNTPTPNTPGARKVDTPPVSIHDDPNFFRRL</sequence>
<organism evidence="2">
    <name type="scientific">viral metagenome</name>
    <dbReference type="NCBI Taxonomy" id="1070528"/>
    <lineage>
        <taxon>unclassified sequences</taxon>
        <taxon>metagenomes</taxon>
        <taxon>organismal metagenomes</taxon>
    </lineage>
</organism>
<evidence type="ECO:0000313" key="3">
    <source>
        <dbReference type="EMBL" id="QJA86138.1"/>
    </source>
</evidence>
<feature type="compositionally biased region" description="Pro residues" evidence="1">
    <location>
        <begin position="40"/>
        <end position="58"/>
    </location>
</feature>
<feature type="compositionally biased region" description="Pro residues" evidence="1">
    <location>
        <begin position="68"/>
        <end position="89"/>
    </location>
</feature>
<dbReference type="EMBL" id="MT142617">
    <property type="protein sequence ID" value="QJA86138.1"/>
    <property type="molecule type" value="Genomic_DNA"/>
</dbReference>
<feature type="region of interest" description="Disordered" evidence="1">
    <location>
        <begin position="252"/>
        <end position="293"/>
    </location>
</feature>
<proteinExistence type="predicted"/>
<feature type="region of interest" description="Disordered" evidence="1">
    <location>
        <begin position="1"/>
        <end position="98"/>
    </location>
</feature>
<dbReference type="AlphaFoldDB" id="A0A6M3KS41"/>